<feature type="domain" description="SAM-dependent MTase RsmB/NOP-type" evidence="9">
    <location>
        <begin position="24"/>
        <end position="314"/>
    </location>
</feature>
<feature type="binding site" evidence="7">
    <location>
        <position position="180"/>
    </location>
    <ligand>
        <name>S-adenosyl-L-methionine</name>
        <dbReference type="ChEBI" id="CHEBI:59789"/>
    </ligand>
</feature>
<feature type="binding site" evidence="7">
    <location>
        <position position="135"/>
    </location>
    <ligand>
        <name>S-adenosyl-L-methionine</name>
        <dbReference type="ChEBI" id="CHEBI:59789"/>
    </ligand>
</feature>
<dbReference type="InterPro" id="IPR029063">
    <property type="entry name" value="SAM-dependent_MTases_sf"/>
</dbReference>
<comment type="caution">
    <text evidence="10">The sequence shown here is derived from an EMBL/GenBank/DDBJ whole genome shotgun (WGS) entry which is preliminary data.</text>
</comment>
<evidence type="ECO:0000259" key="9">
    <source>
        <dbReference type="PROSITE" id="PS51686"/>
    </source>
</evidence>
<reference evidence="10" key="1">
    <citation type="submission" date="2021-04" db="EMBL/GenBank/DDBJ databases">
        <title>Draft genome sequence of Xylanibacillus composti strain K13.</title>
        <authorList>
            <person name="Uke A."/>
            <person name="Chhe C."/>
            <person name="Baramee S."/>
            <person name="Kosugi A."/>
        </authorList>
    </citation>
    <scope>NUCLEOTIDE SEQUENCE</scope>
    <source>
        <strain evidence="10">K13</strain>
    </source>
</reference>
<sequence>MAARLPELFTQRVKGWLGQEFESFLASYEESPRAGLRVNSLKISVEELFKIAPFDYDPIPWCPTGTYLQEDDRPGKHPYYHAGLYYIQEPSAMLPVELLDVQPGDKVLDLCAAPGGKTTQIAGKLQHTGLLVANEIHPDRVKVLVRNLELAGVRQAAVFQETPDRLADKFAGFFDRILVDAPCSGEGMFRKDEAVIRSWERFGAEHYAPLQLQILHDAARMLKPGGRIVYSTCTFNPKENEEVIAAFLEAHKGFTVASQALADLSPHGACGGLRDWPGAEEVSPNLREETDKVVRLWPHRVCGEGHFAAVLQHTGSVVEAPHAAAAAVSVERLAAAEPGASLERKGHRKSAEPRGKRKAGKETAGRAAAEALTKLPDEAAAFFEQTLAEPIRGTWVQFGANLYRMPDLLPEGIWEGLKTVRPGWFVGYMKPNRFDPSTALALALTRSEVRRSLSFGAGSAEVVRYLKGETLLPEQPMDKGYVLICVDGYPLGWARSQNGILKNDYLAAWRWT</sequence>
<dbReference type="PROSITE" id="PS51686">
    <property type="entry name" value="SAM_MT_RSMB_NOP"/>
    <property type="match status" value="1"/>
</dbReference>
<keyword evidence="6 7" id="KW-0694">RNA-binding</keyword>
<comment type="caution">
    <text evidence="7">Lacks conserved residue(s) required for the propagation of feature annotation.</text>
</comment>
<dbReference type="GO" id="GO:0008173">
    <property type="term" value="F:RNA methyltransferase activity"/>
    <property type="evidence" value="ECO:0007669"/>
    <property type="project" value="InterPro"/>
</dbReference>
<dbReference type="Pfam" id="PF01189">
    <property type="entry name" value="Methyltr_RsmB-F"/>
    <property type="match status" value="1"/>
</dbReference>
<dbReference type="Gene3D" id="2.30.130.60">
    <property type="match status" value="1"/>
</dbReference>
<comment type="similarity">
    <text evidence="1 7">Belongs to the class I-like SAM-binding methyltransferase superfamily. RsmB/NOP family.</text>
</comment>
<dbReference type="PANTHER" id="PTHR22807">
    <property type="entry name" value="NOP2 YEAST -RELATED NOL1/NOP2/FMU SUN DOMAIN-CONTAINING"/>
    <property type="match status" value="1"/>
</dbReference>
<dbReference type="CDD" id="cd21147">
    <property type="entry name" value="RsmF_methylt_CTD1"/>
    <property type="match status" value="1"/>
</dbReference>
<dbReference type="InterPro" id="IPR031340">
    <property type="entry name" value="RsmF_methylt_CI"/>
</dbReference>
<name>A0A8J4H7I5_9BACL</name>
<feature type="binding site" evidence="7">
    <location>
        <begin position="111"/>
        <end position="117"/>
    </location>
    <ligand>
        <name>S-adenosyl-L-methionine</name>
        <dbReference type="ChEBI" id="CHEBI:59789"/>
    </ligand>
</feature>
<accession>A0A8J4H7I5</accession>
<evidence type="ECO:0000313" key="11">
    <source>
        <dbReference type="Proteomes" id="UP000677918"/>
    </source>
</evidence>
<evidence type="ECO:0000256" key="3">
    <source>
        <dbReference type="ARBA" id="ARBA00022603"/>
    </source>
</evidence>
<dbReference type="AlphaFoldDB" id="A0A8J4H7I5"/>
<gene>
    <name evidence="10" type="primary">rsmF</name>
    <name evidence="10" type="ORF">XYCOK13_41140</name>
</gene>
<dbReference type="EMBL" id="BOVK01000077">
    <property type="protein sequence ID" value="GIQ71290.1"/>
    <property type="molecule type" value="Genomic_DNA"/>
</dbReference>
<evidence type="ECO:0000256" key="7">
    <source>
        <dbReference type="PROSITE-ProRule" id="PRU01023"/>
    </source>
</evidence>
<evidence type="ECO:0000256" key="1">
    <source>
        <dbReference type="ARBA" id="ARBA00007494"/>
    </source>
</evidence>
<evidence type="ECO:0000256" key="8">
    <source>
        <dbReference type="SAM" id="MobiDB-lite"/>
    </source>
</evidence>
<keyword evidence="3 7" id="KW-0489">Methyltransferase</keyword>
<dbReference type="Pfam" id="PF17126">
    <property type="entry name" value="RsmF_methylt_CI"/>
    <property type="match status" value="1"/>
</dbReference>
<dbReference type="GO" id="GO:0001510">
    <property type="term" value="P:RNA methylation"/>
    <property type="evidence" value="ECO:0007669"/>
    <property type="project" value="InterPro"/>
</dbReference>
<dbReference type="InterPro" id="IPR018314">
    <property type="entry name" value="RsmB/NOL1/NOP2-like_CS"/>
</dbReference>
<keyword evidence="4 7" id="KW-0808">Transferase</keyword>
<feature type="compositionally biased region" description="Basic and acidic residues" evidence="8">
    <location>
        <begin position="349"/>
        <end position="364"/>
    </location>
</feature>
<dbReference type="RefSeq" id="WP_213414088.1">
    <property type="nucleotide sequence ID" value="NZ_BOVK01000077.1"/>
</dbReference>
<dbReference type="Pfam" id="PF13636">
    <property type="entry name" value="Methyltranf_PUA"/>
    <property type="match status" value="1"/>
</dbReference>
<dbReference type="PROSITE" id="PS01153">
    <property type="entry name" value="NOL1_NOP2_SUN"/>
    <property type="match status" value="1"/>
</dbReference>
<proteinExistence type="inferred from homology"/>
<evidence type="ECO:0000313" key="10">
    <source>
        <dbReference type="EMBL" id="GIQ71290.1"/>
    </source>
</evidence>
<keyword evidence="11" id="KW-1185">Reference proteome</keyword>
<evidence type="ECO:0000256" key="6">
    <source>
        <dbReference type="ARBA" id="ARBA00022884"/>
    </source>
</evidence>
<dbReference type="InterPro" id="IPR001678">
    <property type="entry name" value="MeTrfase_RsmB-F_NOP2_dom"/>
</dbReference>
<dbReference type="Pfam" id="PF17125">
    <property type="entry name" value="Methyltr_RsmF_N"/>
    <property type="match status" value="1"/>
</dbReference>
<dbReference type="PRINTS" id="PR02008">
    <property type="entry name" value="RCMTFAMILY"/>
</dbReference>
<dbReference type="Gene3D" id="3.40.50.150">
    <property type="entry name" value="Vaccinia Virus protein VP39"/>
    <property type="match status" value="1"/>
</dbReference>
<keyword evidence="2" id="KW-0963">Cytoplasm</keyword>
<dbReference type="Proteomes" id="UP000677918">
    <property type="component" value="Unassembled WGS sequence"/>
</dbReference>
<evidence type="ECO:0000256" key="2">
    <source>
        <dbReference type="ARBA" id="ARBA00022490"/>
    </source>
</evidence>
<dbReference type="InterPro" id="IPR027391">
    <property type="entry name" value="Nol1_Nop2_Fmu_2"/>
</dbReference>
<dbReference type="PANTHER" id="PTHR22807:SF30">
    <property type="entry name" value="28S RRNA (CYTOSINE(4447)-C(5))-METHYLTRANSFERASE-RELATED"/>
    <property type="match status" value="1"/>
</dbReference>
<evidence type="ECO:0000256" key="4">
    <source>
        <dbReference type="ARBA" id="ARBA00022679"/>
    </source>
</evidence>
<dbReference type="InterPro" id="IPR031341">
    <property type="entry name" value="Methyltr_RsmF_N"/>
</dbReference>
<dbReference type="SUPFAM" id="SSF53335">
    <property type="entry name" value="S-adenosyl-L-methionine-dependent methyltransferases"/>
    <property type="match status" value="1"/>
</dbReference>
<dbReference type="CDD" id="cd02440">
    <property type="entry name" value="AdoMet_MTases"/>
    <property type="match status" value="1"/>
</dbReference>
<feature type="active site" description="Nucleophile" evidence="7">
    <location>
        <position position="233"/>
    </location>
</feature>
<keyword evidence="5 7" id="KW-0949">S-adenosyl-L-methionine</keyword>
<evidence type="ECO:0000256" key="5">
    <source>
        <dbReference type="ARBA" id="ARBA00022691"/>
    </source>
</evidence>
<dbReference type="InterPro" id="IPR049560">
    <property type="entry name" value="MeTrfase_RsmB-F_NOP2_cat"/>
</dbReference>
<dbReference type="Gene3D" id="3.30.70.1170">
    <property type="entry name" value="Sun protein, domain 3"/>
    <property type="match status" value="1"/>
</dbReference>
<feature type="region of interest" description="Disordered" evidence="8">
    <location>
        <begin position="338"/>
        <end position="366"/>
    </location>
</feature>
<protein>
    <submittedName>
        <fullName evidence="10">Ribosomal RNA small subunit methyltransferase F</fullName>
    </submittedName>
</protein>
<organism evidence="10 11">
    <name type="scientific">Xylanibacillus composti</name>
    <dbReference type="NCBI Taxonomy" id="1572762"/>
    <lineage>
        <taxon>Bacteria</taxon>
        <taxon>Bacillati</taxon>
        <taxon>Bacillota</taxon>
        <taxon>Bacilli</taxon>
        <taxon>Bacillales</taxon>
        <taxon>Paenibacillaceae</taxon>
        <taxon>Xylanibacillus</taxon>
    </lineage>
</organism>
<dbReference type="InterPro" id="IPR023267">
    <property type="entry name" value="RCMT"/>
</dbReference>
<dbReference type="GO" id="GO:0003723">
    <property type="term" value="F:RNA binding"/>
    <property type="evidence" value="ECO:0007669"/>
    <property type="project" value="UniProtKB-UniRule"/>
</dbReference>